<name>A0A2Z4Y808_SUMC1</name>
<dbReference type="Proteomes" id="UP000262583">
    <property type="component" value="Chromosome"/>
</dbReference>
<proteinExistence type="predicted"/>
<organism evidence="1 2">
    <name type="scientific">Sumerlaea chitinivorans</name>
    <dbReference type="NCBI Taxonomy" id="2250252"/>
    <lineage>
        <taxon>Bacteria</taxon>
        <taxon>Candidatus Sumerlaeota</taxon>
        <taxon>Candidatus Sumerlaeia</taxon>
        <taxon>Candidatus Sumerlaeales</taxon>
        <taxon>Candidatus Sumerlaeaceae</taxon>
        <taxon>Candidatus Sumerlaea</taxon>
    </lineage>
</organism>
<evidence type="ECO:0000313" key="1">
    <source>
        <dbReference type="EMBL" id="AXA37387.1"/>
    </source>
</evidence>
<accession>A0A2Z4Y808</accession>
<dbReference type="EMBL" id="CP030759">
    <property type="protein sequence ID" value="AXA37387.1"/>
    <property type="molecule type" value="Genomic_DNA"/>
</dbReference>
<dbReference type="KEGG" id="schv:BRCON_2645"/>
<reference evidence="1 2" key="1">
    <citation type="submission" date="2018-05" db="EMBL/GenBank/DDBJ databases">
        <title>A metagenomic window into the 2 km-deep terrestrial subsurface aquifer revealed taxonomically and functionally diverse microbial community comprising novel uncultured bacterial lineages.</title>
        <authorList>
            <person name="Kadnikov V.V."/>
            <person name="Mardanov A.V."/>
            <person name="Beletsky A.V."/>
            <person name="Banks D."/>
            <person name="Pimenov N.V."/>
            <person name="Frank Y.A."/>
            <person name="Karnachuk O.V."/>
            <person name="Ravin N.V."/>
        </authorList>
    </citation>
    <scope>NUCLEOTIDE SEQUENCE [LARGE SCALE GENOMIC DNA]</scope>
    <source>
        <strain evidence="1">BY</strain>
    </source>
</reference>
<protein>
    <submittedName>
        <fullName evidence="1">Uncharacterized protein</fullName>
    </submittedName>
</protein>
<dbReference type="AlphaFoldDB" id="A0A2Z4Y808"/>
<evidence type="ECO:0000313" key="2">
    <source>
        <dbReference type="Proteomes" id="UP000262583"/>
    </source>
</evidence>
<sequence>MRLGRTVDEGTVGFSGTSGPNWITRCPRFGALRRPLGQSFGQNSEFQESQTDLPIFQRVRLTTSLPKNRET</sequence>
<gene>
    <name evidence="1" type="ORF">BRCON_2645</name>
</gene>